<accession>A0A939H3F5</accession>
<evidence type="ECO:0000259" key="3">
    <source>
        <dbReference type="Pfam" id="PF02230"/>
    </source>
</evidence>
<dbReference type="Pfam" id="PF02230">
    <property type="entry name" value="Abhydrolase_2"/>
    <property type="match status" value="1"/>
</dbReference>
<dbReference type="Proteomes" id="UP000664218">
    <property type="component" value="Unassembled WGS sequence"/>
</dbReference>
<dbReference type="InterPro" id="IPR003140">
    <property type="entry name" value="PLipase/COase/thioEstase"/>
</dbReference>
<dbReference type="RefSeq" id="WP_207597985.1">
    <property type="nucleotide sequence ID" value="NZ_JAFNJU010000001.1"/>
</dbReference>
<comment type="similarity">
    <text evidence="1">Belongs to the AB hydrolase superfamily. AB hydrolase 2 family.</text>
</comment>
<organism evidence="4 5">
    <name type="scientific">Proteiniclasticum aestuarii</name>
    <dbReference type="NCBI Taxonomy" id="2817862"/>
    <lineage>
        <taxon>Bacteria</taxon>
        <taxon>Bacillati</taxon>
        <taxon>Bacillota</taxon>
        <taxon>Clostridia</taxon>
        <taxon>Eubacteriales</taxon>
        <taxon>Clostridiaceae</taxon>
        <taxon>Proteiniclasticum</taxon>
    </lineage>
</organism>
<feature type="domain" description="Phospholipase/carboxylesterase/thioesterase" evidence="3">
    <location>
        <begin position="10"/>
        <end position="195"/>
    </location>
</feature>
<dbReference type="Gene3D" id="3.40.50.1820">
    <property type="entry name" value="alpha/beta hydrolase"/>
    <property type="match status" value="1"/>
</dbReference>
<sequence>MKHKFIKGTDNTRTLVLFHGTGGNENDLIPVAQMIDSEANILSLRGNVNENGMNRFFRRIQEGVFDEEDIRYRAREIIEFLETAAEEYGFSLNALAGLGYSNGANIIAAIHYLYGSVFTKSILFHPMVPLKETPASKLQETSIYIGAGENDPIVPLNNTLALEKTLSEMGADVSLHTYKRGHSLTQEEVQDASSWYHQTF</sequence>
<evidence type="ECO:0000256" key="1">
    <source>
        <dbReference type="ARBA" id="ARBA00006499"/>
    </source>
</evidence>
<name>A0A939H3F5_9CLOT</name>
<dbReference type="InterPro" id="IPR050565">
    <property type="entry name" value="LYPA1-2/EST-like"/>
</dbReference>
<dbReference type="InterPro" id="IPR029058">
    <property type="entry name" value="AB_hydrolase_fold"/>
</dbReference>
<reference evidence="4" key="1">
    <citation type="submission" date="2021-03" db="EMBL/GenBank/DDBJ databases">
        <title>Proteiniclasticum marinus sp. nov., isolated from tidal flat sediment.</title>
        <authorList>
            <person name="Namirimu T."/>
            <person name="Yang J.-A."/>
            <person name="Yang S.-H."/>
            <person name="Kim Y.-J."/>
            <person name="Kwon K.K."/>
        </authorList>
    </citation>
    <scope>NUCLEOTIDE SEQUENCE</scope>
    <source>
        <strain evidence="4">SCR006</strain>
    </source>
</reference>
<dbReference type="SUPFAM" id="SSF53474">
    <property type="entry name" value="alpha/beta-Hydrolases"/>
    <property type="match status" value="1"/>
</dbReference>
<proteinExistence type="inferred from homology"/>
<keyword evidence="5" id="KW-1185">Reference proteome</keyword>
<dbReference type="GO" id="GO:0016787">
    <property type="term" value="F:hydrolase activity"/>
    <property type="evidence" value="ECO:0007669"/>
    <property type="project" value="UniProtKB-KW"/>
</dbReference>
<keyword evidence="2 4" id="KW-0378">Hydrolase</keyword>
<dbReference type="PANTHER" id="PTHR10655">
    <property type="entry name" value="LYSOPHOSPHOLIPASE-RELATED"/>
    <property type="match status" value="1"/>
</dbReference>
<evidence type="ECO:0000313" key="5">
    <source>
        <dbReference type="Proteomes" id="UP000664218"/>
    </source>
</evidence>
<gene>
    <name evidence="4" type="ORF">J3A84_00215</name>
</gene>
<protein>
    <submittedName>
        <fullName evidence="4">Alpha/beta hydrolase</fullName>
    </submittedName>
</protein>
<evidence type="ECO:0000256" key="2">
    <source>
        <dbReference type="ARBA" id="ARBA00022801"/>
    </source>
</evidence>
<comment type="caution">
    <text evidence="4">The sequence shown here is derived from an EMBL/GenBank/DDBJ whole genome shotgun (WGS) entry which is preliminary data.</text>
</comment>
<dbReference type="AlphaFoldDB" id="A0A939H3F5"/>
<dbReference type="PANTHER" id="PTHR10655:SF17">
    <property type="entry name" value="LYSOPHOSPHOLIPASE-LIKE PROTEIN 1"/>
    <property type="match status" value="1"/>
</dbReference>
<evidence type="ECO:0000313" key="4">
    <source>
        <dbReference type="EMBL" id="MBO1263462.1"/>
    </source>
</evidence>
<dbReference type="EMBL" id="JAFNJU010000001">
    <property type="protein sequence ID" value="MBO1263462.1"/>
    <property type="molecule type" value="Genomic_DNA"/>
</dbReference>